<organism evidence="2 3">
    <name type="scientific">Alternaria tenuissima</name>
    <dbReference type="NCBI Taxonomy" id="119927"/>
    <lineage>
        <taxon>Eukaryota</taxon>
        <taxon>Fungi</taxon>
        <taxon>Dikarya</taxon>
        <taxon>Ascomycota</taxon>
        <taxon>Pezizomycotina</taxon>
        <taxon>Dothideomycetes</taxon>
        <taxon>Pleosporomycetidae</taxon>
        <taxon>Pleosporales</taxon>
        <taxon>Pleosporineae</taxon>
        <taxon>Pleosporaceae</taxon>
        <taxon>Alternaria</taxon>
        <taxon>Alternaria sect. Alternaria</taxon>
        <taxon>Alternaria alternata complex</taxon>
    </lineage>
</organism>
<sequence>MPRTLFALPTETHSSWLDVFPPSPGSSPPPKRTPHATPQMLSRIHALKDSLSIIRLSLNTRIHMSLSHKHHGFYCVHCTPRATHGACGPTCPLLRPQKSYGPFFDVADEDWYRQLASDKAKYREITHDMAARGTTVYASTIARWERAVAKLRKGVEAPSDYWESEGWRYVKIVDKRKRIEFKKEWSFEGAWGRGPGLEGEVAPEVRKRKLGGSVDADGSYRLLENIAKRVKRM</sequence>
<comment type="caution">
    <text evidence="2">The sequence shown here is derived from an EMBL/GenBank/DDBJ whole genome shotgun (WGS) entry which is preliminary data.</text>
</comment>
<proteinExistence type="predicted"/>
<dbReference type="AlphaFoldDB" id="A0A4Q4MBY3"/>
<evidence type="ECO:0000313" key="2">
    <source>
        <dbReference type="EMBL" id="RYN47705.1"/>
    </source>
</evidence>
<accession>A0A4Q4MBY3</accession>
<evidence type="ECO:0000313" key="3">
    <source>
        <dbReference type="Proteomes" id="UP000292402"/>
    </source>
</evidence>
<dbReference type="Proteomes" id="UP000292402">
    <property type="component" value="Unassembled WGS sequence"/>
</dbReference>
<feature type="compositionally biased region" description="Pro residues" evidence="1">
    <location>
        <begin position="21"/>
        <end position="31"/>
    </location>
</feature>
<gene>
    <name evidence="2" type="ORF">AA0114_g7543</name>
</gene>
<dbReference type="EMBL" id="PDXA01000025">
    <property type="protein sequence ID" value="RYN47705.1"/>
    <property type="molecule type" value="Genomic_DNA"/>
</dbReference>
<reference evidence="3" key="1">
    <citation type="journal article" date="2019" name="bioRxiv">
        <title>Genomics, evolutionary history and diagnostics of the Alternaria alternata species group including apple and Asian pear pathotypes.</title>
        <authorList>
            <person name="Armitage A.D."/>
            <person name="Cockerton H.M."/>
            <person name="Sreenivasaprasad S."/>
            <person name="Woodhall J.W."/>
            <person name="Lane C.R."/>
            <person name="Harrison R.J."/>
            <person name="Clarkson J.P."/>
        </authorList>
    </citation>
    <scope>NUCLEOTIDE SEQUENCE [LARGE SCALE GENOMIC DNA]</scope>
    <source>
        <strain evidence="3">FERA 1082</strain>
    </source>
</reference>
<protein>
    <submittedName>
        <fullName evidence="2">Uncharacterized protein</fullName>
    </submittedName>
</protein>
<evidence type="ECO:0000256" key="1">
    <source>
        <dbReference type="SAM" id="MobiDB-lite"/>
    </source>
</evidence>
<feature type="region of interest" description="Disordered" evidence="1">
    <location>
        <begin position="18"/>
        <end position="37"/>
    </location>
</feature>
<name>A0A4Q4MBY3_9PLEO</name>